<evidence type="ECO:0000256" key="1">
    <source>
        <dbReference type="ARBA" id="ARBA00001953"/>
    </source>
</evidence>
<protein>
    <submittedName>
        <fullName evidence="11">Urea carboxylase</fullName>
        <ecNumber evidence="11">6.3.4.6</ecNumber>
    </submittedName>
</protein>
<dbReference type="SUPFAM" id="SSF51230">
    <property type="entry name" value="Single hybrid motif"/>
    <property type="match status" value="1"/>
</dbReference>
<dbReference type="Gene3D" id="3.30.470.20">
    <property type="entry name" value="ATP-grasp fold, B domain"/>
    <property type="match status" value="1"/>
</dbReference>
<dbReference type="InterPro" id="IPR011761">
    <property type="entry name" value="ATP-grasp"/>
</dbReference>
<evidence type="ECO:0000256" key="2">
    <source>
        <dbReference type="ARBA" id="ARBA00022598"/>
    </source>
</evidence>
<dbReference type="EC" id="6.3.4.6" evidence="11"/>
<evidence type="ECO:0000313" key="11">
    <source>
        <dbReference type="EMBL" id="MBT2134169.1"/>
    </source>
</evidence>
<keyword evidence="4" id="KW-0378">Hydrolase</keyword>
<evidence type="ECO:0000259" key="10">
    <source>
        <dbReference type="PROSITE" id="PS50979"/>
    </source>
</evidence>
<keyword evidence="2 11" id="KW-0436">Ligase</keyword>
<dbReference type="NCBIfam" id="TIGR02712">
    <property type="entry name" value="urea_carbox"/>
    <property type="match status" value="1"/>
</dbReference>
<comment type="cofactor">
    <cofactor evidence="1">
        <name>biotin</name>
        <dbReference type="ChEBI" id="CHEBI:57586"/>
    </cofactor>
</comment>
<gene>
    <name evidence="11" type="primary">uca</name>
    <name evidence="11" type="ORF">KK137_07475</name>
</gene>
<dbReference type="PROSITE" id="PS00867">
    <property type="entry name" value="CPSASE_2"/>
    <property type="match status" value="1"/>
</dbReference>
<dbReference type="InterPro" id="IPR016185">
    <property type="entry name" value="PreATP-grasp_dom_sf"/>
</dbReference>
<dbReference type="Pfam" id="PF02682">
    <property type="entry name" value="CT_C_D"/>
    <property type="match status" value="1"/>
</dbReference>
<dbReference type="SUPFAM" id="SSF51246">
    <property type="entry name" value="Rudiment single hybrid motif"/>
    <property type="match status" value="1"/>
</dbReference>
<accession>A0ABS5W700</accession>
<evidence type="ECO:0000259" key="8">
    <source>
        <dbReference type="PROSITE" id="PS50968"/>
    </source>
</evidence>
<dbReference type="RefSeq" id="WP_214535515.1">
    <property type="nucleotide sequence ID" value="NZ_JAHFVK010000001.1"/>
</dbReference>
<dbReference type="Pfam" id="PF02785">
    <property type="entry name" value="Biotin_carb_C"/>
    <property type="match status" value="1"/>
</dbReference>
<dbReference type="PANTHER" id="PTHR18866:SF128">
    <property type="entry name" value="UREA AMIDOLYASE"/>
    <property type="match status" value="1"/>
</dbReference>
<dbReference type="InterPro" id="IPR000089">
    <property type="entry name" value="Biotin_lipoyl"/>
</dbReference>
<evidence type="ECO:0000256" key="3">
    <source>
        <dbReference type="ARBA" id="ARBA00022741"/>
    </source>
</evidence>
<dbReference type="Gene3D" id="3.30.1360.40">
    <property type="match status" value="1"/>
</dbReference>
<dbReference type="InterPro" id="IPR005482">
    <property type="entry name" value="Biotin_COase_C"/>
</dbReference>
<dbReference type="NCBIfam" id="TIGR00724">
    <property type="entry name" value="urea_amlyse_rel"/>
    <property type="match status" value="1"/>
</dbReference>
<evidence type="ECO:0000256" key="6">
    <source>
        <dbReference type="ARBA" id="ARBA00023267"/>
    </source>
</evidence>
<dbReference type="InterPro" id="IPR029000">
    <property type="entry name" value="Cyclophilin-like_dom_sf"/>
</dbReference>
<organism evidence="11 12">
    <name type="scientific">Croceibacterium selenioxidans</name>
    <dbReference type="NCBI Taxonomy" id="2838833"/>
    <lineage>
        <taxon>Bacteria</taxon>
        <taxon>Pseudomonadati</taxon>
        <taxon>Pseudomonadota</taxon>
        <taxon>Alphaproteobacteria</taxon>
        <taxon>Sphingomonadales</taxon>
        <taxon>Erythrobacteraceae</taxon>
        <taxon>Croceibacterium</taxon>
    </lineage>
</organism>
<evidence type="ECO:0000256" key="7">
    <source>
        <dbReference type="PROSITE-ProRule" id="PRU00409"/>
    </source>
</evidence>
<dbReference type="SMART" id="SM00797">
    <property type="entry name" value="AHS2"/>
    <property type="match status" value="1"/>
</dbReference>
<dbReference type="Pfam" id="PF00364">
    <property type="entry name" value="Biotin_lipoyl"/>
    <property type="match status" value="1"/>
</dbReference>
<dbReference type="Pfam" id="PF02626">
    <property type="entry name" value="CT_A_B"/>
    <property type="match status" value="1"/>
</dbReference>
<dbReference type="InterPro" id="IPR014084">
    <property type="entry name" value="Urea_COase"/>
</dbReference>
<dbReference type="InterPro" id="IPR011054">
    <property type="entry name" value="Rudment_hybrid_motif"/>
</dbReference>
<dbReference type="GO" id="GO:0004847">
    <property type="term" value="F:urea carboxylase activity"/>
    <property type="evidence" value="ECO:0007669"/>
    <property type="project" value="UniProtKB-EC"/>
</dbReference>
<sequence length="1195" mass="128815">MNFDTVLVANRGAIATRIIRTLRRMGLRSVAVYSEADAGSLHVSQADVAVCIGPAPAAESYLDISAILQAAKDTGAGAIHPGYGFLAENTEFADACAAAGIVFIGPTPENIRTFGLKHSARALAAEHGVPLAPGTGLLTDEDEAAQAAREIGFPVILKATAGGGGIGMRICEDEASVRQGFAGVARLGEGNFGDAGVFLERYIGRARHIEVQIFGDGEGRVMPLGERDCSLQRRNQKVVEEAPAPLLSQAKRAELTTAAVRLGKAANYRSAGTVEFLYDADRQEFFFLEMNTRLQVEHGVTEEVMGIDLVEWMIRGAAGDFSFLDAEPPVPQGHSLQVRLYAEDPALDYRPTSGTLTAVSFPPDIRAETWCMAGSEVSAWYDPMLAKLIVHAATREAAIAAMQDALDESRIDGIETNLRWLRDVVRNGRFASGEVSTKLLETVTYNPRSFRVVSGGTATTVQDWPGRQGLWAIGVPPSGPMDDRSFRIGNRVLGNPEGTAGLEVTASGPTLIFNAPARVCVIGADFGAMLDDKPVERGTALDIAAGQTLALGRASGGGMRGYILFAGGLDIAPYLDSRSTFALGQFGGHAARRLLAGDTVHLGTAEVATPALPSPAPNFGETWTLRVLYGPHGAPDFFTDDDIRAFLAAEWQVHYNSNRTGVRLVGPKPEWARKDGGEAGLHPSNIHDNPYAIGAVDFTGDMPIILGPDGPSLGGFVCPFTVIAADRWKIGQLSPDDRLRFVPVTAEDAAAANQAPLELLAAETPARDIATLSPILAQTPAQGLRPRTVYRQQGDRNILVEYGPIVLDIELRIRVHALMTELEELALPGVIDIVPGIRSLQLHFDGDVLDQRGALAVLMTAEESLGDLEDFSAPSRIVHLPLSWRDPATIETIEKYMGAVRDDAPWCPDNIEFIRRVNGLPDADAVESLIFDASYLVLGLGDVYLGAPVATPVDPRHRLVTTKYNPARTWTPPNVVGIGGAYMCIYGMEGPGGYQLFGRTIQVWNTHRQTDAFVDGKPWLLRFFDQIRFFKVSAEELVEWRRDFPNGRRSIEVEESEFRLADYRAFLAQNAGSIAAFEAQRQAAFDEERAEWQRSGEFDRVTDLADGGATARAETAAIEVPEGADVIEAPFGGSVWKLMVAAGDTVETGDIIAVIESMKMECPLESPGSGTIAALYMQERQSLQPGTPMLALRPH</sequence>
<dbReference type="Gene3D" id="2.40.100.10">
    <property type="entry name" value="Cyclophilin-like"/>
    <property type="match status" value="2"/>
</dbReference>
<evidence type="ECO:0000313" key="12">
    <source>
        <dbReference type="Proteomes" id="UP000811255"/>
    </source>
</evidence>
<feature type="domain" description="Lipoyl-binding" evidence="8">
    <location>
        <begin position="1115"/>
        <end position="1193"/>
    </location>
</feature>
<keyword evidence="5 7" id="KW-0067">ATP-binding</keyword>
<dbReference type="SMART" id="SM00878">
    <property type="entry name" value="Biotin_carb_C"/>
    <property type="match status" value="1"/>
</dbReference>
<dbReference type="InterPro" id="IPR005479">
    <property type="entry name" value="CPAse_ATP-bd"/>
</dbReference>
<dbReference type="CDD" id="cd06850">
    <property type="entry name" value="biotinyl_domain"/>
    <property type="match status" value="1"/>
</dbReference>
<keyword evidence="12" id="KW-1185">Reference proteome</keyword>
<dbReference type="EMBL" id="JAHFVK010000001">
    <property type="protein sequence ID" value="MBT2134169.1"/>
    <property type="molecule type" value="Genomic_DNA"/>
</dbReference>
<dbReference type="SUPFAM" id="SSF160467">
    <property type="entry name" value="PH0987 N-terminal domain-like"/>
    <property type="match status" value="1"/>
</dbReference>
<dbReference type="InterPro" id="IPR011764">
    <property type="entry name" value="Biotin_carboxylation_dom"/>
</dbReference>
<name>A0ABS5W700_9SPHN</name>
<dbReference type="InterPro" id="IPR011053">
    <property type="entry name" value="Single_hybrid_motif"/>
</dbReference>
<dbReference type="PROSITE" id="PS50979">
    <property type="entry name" value="BC"/>
    <property type="match status" value="1"/>
</dbReference>
<dbReference type="SUPFAM" id="SSF52440">
    <property type="entry name" value="PreATP-grasp domain"/>
    <property type="match status" value="1"/>
</dbReference>
<evidence type="ECO:0000256" key="5">
    <source>
        <dbReference type="ARBA" id="ARBA00022840"/>
    </source>
</evidence>
<keyword evidence="3 7" id="KW-0547">Nucleotide-binding</keyword>
<dbReference type="Proteomes" id="UP000811255">
    <property type="component" value="Unassembled WGS sequence"/>
</dbReference>
<dbReference type="Pfam" id="PF02786">
    <property type="entry name" value="CPSase_L_D2"/>
    <property type="match status" value="1"/>
</dbReference>
<dbReference type="Gene3D" id="2.40.50.100">
    <property type="match status" value="1"/>
</dbReference>
<dbReference type="InterPro" id="IPR003833">
    <property type="entry name" value="CT_C_D"/>
</dbReference>
<dbReference type="InterPro" id="IPR005481">
    <property type="entry name" value="BC-like_N"/>
</dbReference>
<comment type="caution">
    <text evidence="11">The sequence shown here is derived from an EMBL/GenBank/DDBJ whole genome shotgun (WGS) entry which is preliminary data.</text>
</comment>
<feature type="domain" description="ATP-grasp" evidence="9">
    <location>
        <begin position="121"/>
        <end position="318"/>
    </location>
</feature>
<dbReference type="InterPro" id="IPR050856">
    <property type="entry name" value="Biotin_carboxylase_complex"/>
</dbReference>
<dbReference type="InterPro" id="IPR003778">
    <property type="entry name" value="CT_A_B"/>
</dbReference>
<evidence type="ECO:0000256" key="4">
    <source>
        <dbReference type="ARBA" id="ARBA00022801"/>
    </source>
</evidence>
<dbReference type="SUPFAM" id="SSF56059">
    <property type="entry name" value="Glutathione synthetase ATP-binding domain-like"/>
    <property type="match status" value="1"/>
</dbReference>
<dbReference type="PANTHER" id="PTHR18866">
    <property type="entry name" value="CARBOXYLASE:PYRUVATE/ACETYL-COA/PROPIONYL-COA CARBOXYLASE"/>
    <property type="match status" value="1"/>
</dbReference>
<dbReference type="PROSITE" id="PS50968">
    <property type="entry name" value="BIOTINYL_LIPOYL"/>
    <property type="match status" value="1"/>
</dbReference>
<evidence type="ECO:0000259" key="9">
    <source>
        <dbReference type="PROSITE" id="PS50975"/>
    </source>
</evidence>
<dbReference type="SUPFAM" id="SSF50891">
    <property type="entry name" value="Cyclophilin-like"/>
    <property type="match status" value="2"/>
</dbReference>
<proteinExistence type="predicted"/>
<dbReference type="PROSITE" id="PS00866">
    <property type="entry name" value="CPSASE_1"/>
    <property type="match status" value="1"/>
</dbReference>
<dbReference type="Pfam" id="PF00289">
    <property type="entry name" value="Biotin_carb_N"/>
    <property type="match status" value="1"/>
</dbReference>
<feature type="domain" description="Biotin carboxylation" evidence="10">
    <location>
        <begin position="2"/>
        <end position="445"/>
    </location>
</feature>
<keyword evidence="6" id="KW-0092">Biotin</keyword>
<reference evidence="11 12" key="1">
    <citation type="submission" date="2021-05" db="EMBL/GenBank/DDBJ databases">
        <title>Croceibacterium sp. LX-88 genome sequence.</title>
        <authorList>
            <person name="Luo X."/>
        </authorList>
    </citation>
    <scope>NUCLEOTIDE SEQUENCE [LARGE SCALE GENOMIC DNA]</scope>
    <source>
        <strain evidence="11 12">LX-88</strain>
    </source>
</reference>
<dbReference type="SMART" id="SM00796">
    <property type="entry name" value="AHS1"/>
    <property type="match status" value="1"/>
</dbReference>
<dbReference type="PROSITE" id="PS50975">
    <property type="entry name" value="ATP_GRASP"/>
    <property type="match status" value="1"/>
</dbReference>